<accession>X0T006</accession>
<proteinExistence type="predicted"/>
<evidence type="ECO:0008006" key="3">
    <source>
        <dbReference type="Google" id="ProtNLM"/>
    </source>
</evidence>
<feature type="transmembrane region" description="Helical" evidence="1">
    <location>
        <begin position="79"/>
        <end position="98"/>
    </location>
</feature>
<reference evidence="2" key="1">
    <citation type="journal article" date="2014" name="Front. Microbiol.">
        <title>High frequency of phylogenetically diverse reductive dehalogenase-homologous genes in deep subseafloor sedimentary metagenomes.</title>
        <authorList>
            <person name="Kawai M."/>
            <person name="Futagami T."/>
            <person name="Toyoda A."/>
            <person name="Takaki Y."/>
            <person name="Nishi S."/>
            <person name="Hori S."/>
            <person name="Arai W."/>
            <person name="Tsubouchi T."/>
            <person name="Morono Y."/>
            <person name="Uchiyama I."/>
            <person name="Ito T."/>
            <person name="Fujiyama A."/>
            <person name="Inagaki F."/>
            <person name="Takami H."/>
        </authorList>
    </citation>
    <scope>NUCLEOTIDE SEQUENCE</scope>
    <source>
        <strain evidence="2">Expedition CK06-06</strain>
    </source>
</reference>
<keyword evidence="1" id="KW-1133">Transmembrane helix</keyword>
<comment type="caution">
    <text evidence="2">The sequence shown here is derived from an EMBL/GenBank/DDBJ whole genome shotgun (WGS) entry which is preliminary data.</text>
</comment>
<organism evidence="2">
    <name type="scientific">marine sediment metagenome</name>
    <dbReference type="NCBI Taxonomy" id="412755"/>
    <lineage>
        <taxon>unclassified sequences</taxon>
        <taxon>metagenomes</taxon>
        <taxon>ecological metagenomes</taxon>
    </lineage>
</organism>
<keyword evidence="1" id="KW-0472">Membrane</keyword>
<feature type="transmembrane region" description="Helical" evidence="1">
    <location>
        <begin position="50"/>
        <end position="67"/>
    </location>
</feature>
<keyword evidence="1" id="KW-0812">Transmembrane</keyword>
<evidence type="ECO:0000313" key="2">
    <source>
        <dbReference type="EMBL" id="GAF81492.1"/>
    </source>
</evidence>
<gene>
    <name evidence="2" type="ORF">S01H1_03970</name>
</gene>
<protein>
    <recommendedName>
        <fullName evidence="3">DUF362 domain-containing protein</fullName>
    </recommendedName>
</protein>
<evidence type="ECO:0000256" key="1">
    <source>
        <dbReference type="SAM" id="Phobius"/>
    </source>
</evidence>
<name>X0T006_9ZZZZ</name>
<sequence length="342" mass="37311">MPHPRHPRNIISHVRRNTFLIGFLSLIWLLLRTGRKPSRAVYPCQQVAAVNSQMWLAVYVYPVLSVMQRKTSFISNRRNLLITVSALLVVSSVAIYGWQGLEKGGDTPEQVDNLTGIDLTGRTSDSEPASDIFVVCDTSGKDDGVAGLIDLMGSHELFFYGSSQTGENQGPGGLIARDDVVLIKINCQWDERGGTNTDLLGALIQAILAHPDGFSGEIIVADNGQGQYGSSGSGGSLDWGRNNAEDNSQSVQTVVDAFPMSANVSTYLWDRITTRRVDEYSQGDMEDGYVVNATVNPRTGVMVSYPKFTTEYGTRISLKLGVWDPDTGAYDGERLKVINVPV</sequence>
<dbReference type="AlphaFoldDB" id="X0T006"/>
<dbReference type="EMBL" id="BARS01002123">
    <property type="protein sequence ID" value="GAF81492.1"/>
    <property type="molecule type" value="Genomic_DNA"/>
</dbReference>
<feature type="non-terminal residue" evidence="2">
    <location>
        <position position="342"/>
    </location>
</feature>